<reference evidence="2 3" key="1">
    <citation type="journal article" date="2015" name="Fungal Genet. Biol.">
        <title>Evolution of novel wood decay mechanisms in Agaricales revealed by the genome sequences of Fistulina hepatica and Cylindrobasidium torrendii.</title>
        <authorList>
            <person name="Floudas D."/>
            <person name="Held B.W."/>
            <person name="Riley R."/>
            <person name="Nagy L.G."/>
            <person name="Koehler G."/>
            <person name="Ransdell A.S."/>
            <person name="Younus H."/>
            <person name="Chow J."/>
            <person name="Chiniquy J."/>
            <person name="Lipzen A."/>
            <person name="Tritt A."/>
            <person name="Sun H."/>
            <person name="Haridas S."/>
            <person name="LaButti K."/>
            <person name="Ohm R.A."/>
            <person name="Kues U."/>
            <person name="Blanchette R.A."/>
            <person name="Grigoriev I.V."/>
            <person name="Minto R.E."/>
            <person name="Hibbett D.S."/>
        </authorList>
    </citation>
    <scope>NUCLEOTIDE SEQUENCE [LARGE SCALE GENOMIC DNA]</scope>
    <source>
        <strain evidence="2 3">FP15055 ss-10</strain>
    </source>
</reference>
<keyword evidence="3" id="KW-1185">Reference proteome</keyword>
<dbReference type="OrthoDB" id="2962802at2759"/>
<gene>
    <name evidence="2" type="ORF">CYLTODRAFT_457000</name>
</gene>
<sequence>MTVEIYTEDCLSTLPHFGAGQPCSLILKTDVILYRGHESASGMAPGELPASLKQPINTLHVQSGVAEHILSNTLSFRPSESALEILYQLFQDNLQKPLEMRQRYNEVLALNSVSHVVRPVRSFKGDLFLRHPVTGNVTMHQHPYTDLPHFRLRTAHPVMTSLHALGLLFFTRPAIRRNDILYQMNQHCSKAYTKLCSQSSTSQTPNHIDVLPAVSCKRKRDGSDGDVHPCNKRSRRSIMLEPEPVIQVAAVLKRKASVHTECPPSKRGRQHFDMARYLPDHPRVGPSPRLRPSRAAKSAALAKIAPVRVSG</sequence>
<feature type="region of interest" description="Disordered" evidence="1">
    <location>
        <begin position="258"/>
        <end position="304"/>
    </location>
</feature>
<evidence type="ECO:0000256" key="1">
    <source>
        <dbReference type="SAM" id="MobiDB-lite"/>
    </source>
</evidence>
<dbReference type="Proteomes" id="UP000054007">
    <property type="component" value="Unassembled WGS sequence"/>
</dbReference>
<dbReference type="AlphaFoldDB" id="A0A0D7B266"/>
<protein>
    <submittedName>
        <fullName evidence="2">Uncharacterized protein</fullName>
    </submittedName>
</protein>
<feature type="compositionally biased region" description="Basic and acidic residues" evidence="1">
    <location>
        <begin position="270"/>
        <end position="283"/>
    </location>
</feature>
<name>A0A0D7B266_9AGAR</name>
<accession>A0A0D7B266</accession>
<organism evidence="2 3">
    <name type="scientific">Cylindrobasidium torrendii FP15055 ss-10</name>
    <dbReference type="NCBI Taxonomy" id="1314674"/>
    <lineage>
        <taxon>Eukaryota</taxon>
        <taxon>Fungi</taxon>
        <taxon>Dikarya</taxon>
        <taxon>Basidiomycota</taxon>
        <taxon>Agaricomycotina</taxon>
        <taxon>Agaricomycetes</taxon>
        <taxon>Agaricomycetidae</taxon>
        <taxon>Agaricales</taxon>
        <taxon>Marasmiineae</taxon>
        <taxon>Physalacriaceae</taxon>
        <taxon>Cylindrobasidium</taxon>
    </lineage>
</organism>
<proteinExistence type="predicted"/>
<evidence type="ECO:0000313" key="2">
    <source>
        <dbReference type="EMBL" id="KIY64678.1"/>
    </source>
</evidence>
<evidence type="ECO:0000313" key="3">
    <source>
        <dbReference type="Proteomes" id="UP000054007"/>
    </source>
</evidence>
<feature type="compositionally biased region" description="Low complexity" evidence="1">
    <location>
        <begin position="286"/>
        <end position="303"/>
    </location>
</feature>
<dbReference type="EMBL" id="KN880624">
    <property type="protein sequence ID" value="KIY64678.1"/>
    <property type="molecule type" value="Genomic_DNA"/>
</dbReference>